<evidence type="ECO:0000313" key="3">
    <source>
        <dbReference type="EMBL" id="MDU0326304.1"/>
    </source>
</evidence>
<comment type="caution">
    <text evidence="3">The sequence shown here is derived from an EMBL/GenBank/DDBJ whole genome shotgun (WGS) entry which is preliminary data.</text>
</comment>
<dbReference type="RefSeq" id="WP_316000929.1">
    <property type="nucleotide sequence ID" value="NZ_JAWDIU010000001.1"/>
</dbReference>
<evidence type="ECO:0000256" key="1">
    <source>
        <dbReference type="SAM" id="Coils"/>
    </source>
</evidence>
<accession>A0ABU3RTS0</accession>
<protein>
    <submittedName>
        <fullName evidence="3">Uncharacterized protein</fullName>
    </submittedName>
</protein>
<name>A0ABU3RTS0_9MICO</name>
<gene>
    <name evidence="3" type="ORF">RWH43_05975</name>
</gene>
<dbReference type="Proteomes" id="UP001256673">
    <property type="component" value="Unassembled WGS sequence"/>
</dbReference>
<sequence length="639" mass="70574">MAEKAIADNAAERLTESTWGVGYRTVFRVRPHVDAIEVAERHVRGWLGEKLGGVGRLDDWDGATSRDFDDRYSILVTGIHDADESVGRRLYRLVDANLTGTFIISIYAARETGAKRGLLVVEGALDGVTDDAALDVVGTPRIVRDLLDELEPLDGSTLLTSRPQFVRSEDVRSVLDAITDKTRIGSVIVASSPGTEVDVAWSEIIEKLTRNSLGVAATFVIAADAVPVLNQHLPASHEAPAGRVRTFGPDVQLDDPLDGRAHRFLGPSTLARAIRGRTVIGKLPAVHARGPRLRLLERALPADARRTIELLDRAGRRQRIAEQVAIESAGEQRILPDSSAAGAPSESGPSEATTGTRTPVLAILKRVLARWLGRAEVTELEVEELDTFIAANIADARVAQDYISEVEAENDRLLTELTDLRAQLDELGFEIALSADEVRVFNRENQLLKARLRELHEFTPPIDAEAELWAPPADVEELIARITPGEDAHTALQYVEFTGDPAAVAEVRKRDHYGKYANDLWDYVRVLAEYAALREGGVFDGSVYMYLEQDDVDGFKCSPQRHAARESESVLQNNKWRSERELPVPASVDPTGRILMQAHFKPTHRDQFAPRMYYLDDVKSTGKIYIGYIGRHLSNTRTS</sequence>
<feature type="coiled-coil region" evidence="1">
    <location>
        <begin position="403"/>
        <end position="430"/>
    </location>
</feature>
<feature type="compositionally biased region" description="Low complexity" evidence="2">
    <location>
        <begin position="338"/>
        <end position="352"/>
    </location>
</feature>
<feature type="region of interest" description="Disordered" evidence="2">
    <location>
        <begin position="331"/>
        <end position="356"/>
    </location>
</feature>
<keyword evidence="1" id="KW-0175">Coiled coil</keyword>
<proteinExistence type="predicted"/>
<evidence type="ECO:0000313" key="4">
    <source>
        <dbReference type="Proteomes" id="UP001256673"/>
    </source>
</evidence>
<reference evidence="3 4" key="1">
    <citation type="submission" date="2023-09" db="EMBL/GenBank/DDBJ databases">
        <title>Microbacterium fusihabitans sp. nov., Microbacterium phycihabitans sp. nov., and Microbacterium cervinum sp. nov., isolated from dried seaweeds of beach.</title>
        <authorList>
            <person name="Lee S.D."/>
        </authorList>
    </citation>
    <scope>NUCLEOTIDE SEQUENCE [LARGE SCALE GENOMIC DNA]</scope>
    <source>
        <strain evidence="3 4">KSW2-21</strain>
    </source>
</reference>
<keyword evidence="4" id="KW-1185">Reference proteome</keyword>
<evidence type="ECO:0000256" key="2">
    <source>
        <dbReference type="SAM" id="MobiDB-lite"/>
    </source>
</evidence>
<organism evidence="3 4">
    <name type="scientific">Microbacterium algihabitans</name>
    <dbReference type="NCBI Taxonomy" id="3075992"/>
    <lineage>
        <taxon>Bacteria</taxon>
        <taxon>Bacillati</taxon>
        <taxon>Actinomycetota</taxon>
        <taxon>Actinomycetes</taxon>
        <taxon>Micrococcales</taxon>
        <taxon>Microbacteriaceae</taxon>
        <taxon>Microbacterium</taxon>
    </lineage>
</organism>
<dbReference type="EMBL" id="JAWDIU010000001">
    <property type="protein sequence ID" value="MDU0326304.1"/>
    <property type="molecule type" value="Genomic_DNA"/>
</dbReference>